<dbReference type="AlphaFoldDB" id="A0A7R7DQ75"/>
<organism evidence="1 2">
    <name type="scientific">Actinocatenispora thailandica</name>
    <dbReference type="NCBI Taxonomy" id="227318"/>
    <lineage>
        <taxon>Bacteria</taxon>
        <taxon>Bacillati</taxon>
        <taxon>Actinomycetota</taxon>
        <taxon>Actinomycetes</taxon>
        <taxon>Micromonosporales</taxon>
        <taxon>Micromonosporaceae</taxon>
        <taxon>Actinocatenispora</taxon>
    </lineage>
</organism>
<evidence type="ECO:0000313" key="1">
    <source>
        <dbReference type="EMBL" id="BCJ35742.1"/>
    </source>
</evidence>
<dbReference type="Proteomes" id="UP000611640">
    <property type="component" value="Chromosome"/>
</dbReference>
<proteinExistence type="predicted"/>
<keyword evidence="2" id="KW-1185">Reference proteome</keyword>
<sequence>MDCFAGECWLDWWANSATNLAGIAVSAVIASTSDGWDAHAYLVNPDDRKTFAFLYGLDPLFMLRFQDGSTIPVTATLTDDRLTLTEQAESL</sequence>
<accession>A0A7R7DQ75</accession>
<protein>
    <submittedName>
        <fullName evidence="1">Uncharacterized protein</fullName>
    </submittedName>
</protein>
<name>A0A7R7DQ75_9ACTN</name>
<dbReference type="RefSeq" id="WP_203962224.1">
    <property type="nucleotide sequence ID" value="NZ_AP023355.1"/>
</dbReference>
<dbReference type="KEGG" id="atl:Athai_32450"/>
<reference evidence="1 2" key="1">
    <citation type="submission" date="2020-08" db="EMBL/GenBank/DDBJ databases">
        <title>Whole genome shotgun sequence of Actinocatenispora thailandica NBRC 105041.</title>
        <authorList>
            <person name="Komaki H."/>
            <person name="Tamura T."/>
        </authorList>
    </citation>
    <scope>NUCLEOTIDE SEQUENCE [LARGE SCALE GENOMIC DNA]</scope>
    <source>
        <strain evidence="1 2">NBRC 105041</strain>
    </source>
</reference>
<evidence type="ECO:0000313" key="2">
    <source>
        <dbReference type="Proteomes" id="UP000611640"/>
    </source>
</evidence>
<dbReference type="EMBL" id="AP023355">
    <property type="protein sequence ID" value="BCJ35742.1"/>
    <property type="molecule type" value="Genomic_DNA"/>
</dbReference>
<gene>
    <name evidence="1" type="ORF">Athai_32450</name>
</gene>